<name>A0AA40KD83_9PEZI</name>
<gene>
    <name evidence="7" type="ORF">B0T18DRAFT_312218</name>
</gene>
<dbReference type="InterPro" id="IPR050447">
    <property type="entry name" value="Erg6_SMT_methyltransf"/>
</dbReference>
<sequence length="378" mass="41412">MTPGHVPVANGHKLNLRHHLHCPAHLARLATAIHPHEILSQSHQDGVNDRSPPAQGDETTDLSKQYDTPIGLAHTTMQALKDRIKLHYDLASDYYLNLWGEHIHHGYWATDESKANDTKETAQINLIRLLLDISGVGEGSHVLDVGCGVGGTSRYLASQLGCTVTGVTISGKQVQIATRLSKAEAEKEAMEGTSVSADSDGFWPLGKGKVRFIELDAERMGEFFASDAGTFDAVWISEALSHFPNKALFFRNASRVLKVGGKLALADWFKAEGLGETEFKDDIKPIEDGMLLPPLCTQQGYLDLAKGAGLKVFGGPKDISKEVSKTWDISWSLVQNPSLWGFAFSQGRDGIAFLQSFRAMRRGYANGSFRYAVMAFEK</sequence>
<evidence type="ECO:0000256" key="2">
    <source>
        <dbReference type="ARBA" id="ARBA00022679"/>
    </source>
</evidence>
<organism evidence="7 8">
    <name type="scientific">Schizothecium vesticola</name>
    <dbReference type="NCBI Taxonomy" id="314040"/>
    <lineage>
        <taxon>Eukaryota</taxon>
        <taxon>Fungi</taxon>
        <taxon>Dikarya</taxon>
        <taxon>Ascomycota</taxon>
        <taxon>Pezizomycotina</taxon>
        <taxon>Sordariomycetes</taxon>
        <taxon>Sordariomycetidae</taxon>
        <taxon>Sordariales</taxon>
        <taxon>Schizotheciaceae</taxon>
        <taxon>Schizothecium</taxon>
    </lineage>
</organism>
<evidence type="ECO:0000256" key="4">
    <source>
        <dbReference type="PROSITE-ProRule" id="PRU00914"/>
    </source>
</evidence>
<comment type="caution">
    <text evidence="4">Lacks conserved residue(s) required for the propagation of feature annotation.</text>
</comment>
<evidence type="ECO:0000256" key="1">
    <source>
        <dbReference type="ARBA" id="ARBA00022603"/>
    </source>
</evidence>
<protein>
    <submittedName>
        <fullName evidence="7">S-adenosyl-L-methionine-dependent methyltransferase</fullName>
    </submittedName>
</protein>
<comment type="similarity">
    <text evidence="4">Belongs to the class I-like SAM-binding methyltransferase superfamily. gTMT family.</text>
</comment>
<dbReference type="PANTHER" id="PTHR44068:SF11">
    <property type="entry name" value="GERANYL DIPHOSPHATE 2-C-METHYLTRANSFERASE"/>
    <property type="match status" value="1"/>
</dbReference>
<dbReference type="PANTHER" id="PTHR44068">
    <property type="entry name" value="ZGC:194242"/>
    <property type="match status" value="1"/>
</dbReference>
<feature type="region of interest" description="SAM motif III" evidence="4">
    <location>
        <begin position="256"/>
        <end position="265"/>
    </location>
</feature>
<evidence type="ECO:0000256" key="5">
    <source>
        <dbReference type="SAM" id="MobiDB-lite"/>
    </source>
</evidence>
<feature type="region of interest" description="Disordered" evidence="5">
    <location>
        <begin position="41"/>
        <end position="63"/>
    </location>
</feature>
<comment type="caution">
    <text evidence="7">The sequence shown here is derived from an EMBL/GenBank/DDBJ whole genome shotgun (WGS) entry which is preliminary data.</text>
</comment>
<dbReference type="InterPro" id="IPR025774">
    <property type="entry name" value="PiNMT-like"/>
</dbReference>
<dbReference type="Proteomes" id="UP001172155">
    <property type="component" value="Unassembled WGS sequence"/>
</dbReference>
<dbReference type="InterPro" id="IPR013216">
    <property type="entry name" value="Methyltransf_11"/>
</dbReference>
<evidence type="ECO:0000259" key="6">
    <source>
        <dbReference type="Pfam" id="PF08241"/>
    </source>
</evidence>
<proteinExistence type="inferred from homology"/>
<evidence type="ECO:0000313" key="8">
    <source>
        <dbReference type="Proteomes" id="UP001172155"/>
    </source>
</evidence>
<evidence type="ECO:0000313" key="7">
    <source>
        <dbReference type="EMBL" id="KAK0754606.1"/>
    </source>
</evidence>
<dbReference type="AlphaFoldDB" id="A0AA40KD83"/>
<dbReference type="SUPFAM" id="SSF53335">
    <property type="entry name" value="S-adenosyl-L-methionine-dependent methyltransferases"/>
    <property type="match status" value="1"/>
</dbReference>
<dbReference type="CDD" id="cd02440">
    <property type="entry name" value="AdoMet_MTases"/>
    <property type="match status" value="1"/>
</dbReference>
<accession>A0AA40KD83</accession>
<feature type="region of interest" description="SAM motif I" evidence="4">
    <location>
        <begin position="142"/>
        <end position="151"/>
    </location>
</feature>
<dbReference type="InterPro" id="IPR029063">
    <property type="entry name" value="SAM-dependent_MTases_sf"/>
</dbReference>
<dbReference type="EMBL" id="JAUKUD010000001">
    <property type="protein sequence ID" value="KAK0754606.1"/>
    <property type="molecule type" value="Genomic_DNA"/>
</dbReference>
<reference evidence="7" key="1">
    <citation type="submission" date="2023-06" db="EMBL/GenBank/DDBJ databases">
        <title>Genome-scale phylogeny and comparative genomics of the fungal order Sordariales.</title>
        <authorList>
            <consortium name="Lawrence Berkeley National Laboratory"/>
            <person name="Hensen N."/>
            <person name="Bonometti L."/>
            <person name="Westerberg I."/>
            <person name="Brannstrom I.O."/>
            <person name="Guillou S."/>
            <person name="Cros-Aarteil S."/>
            <person name="Calhoun S."/>
            <person name="Haridas S."/>
            <person name="Kuo A."/>
            <person name="Mondo S."/>
            <person name="Pangilinan J."/>
            <person name="Riley R."/>
            <person name="LaButti K."/>
            <person name="Andreopoulos B."/>
            <person name="Lipzen A."/>
            <person name="Chen C."/>
            <person name="Yanf M."/>
            <person name="Daum C."/>
            <person name="Ng V."/>
            <person name="Clum A."/>
            <person name="Steindorff A."/>
            <person name="Ohm R."/>
            <person name="Martin F."/>
            <person name="Silar P."/>
            <person name="Natvig D."/>
            <person name="Lalanne C."/>
            <person name="Gautier V."/>
            <person name="Ament-velasquez S.L."/>
            <person name="Kruys A."/>
            <person name="Hutchinson M.I."/>
            <person name="Powell A.J."/>
            <person name="Barry K."/>
            <person name="Miller A.N."/>
            <person name="Grigoriev I.V."/>
            <person name="Debuchy R."/>
            <person name="Gladieux P."/>
            <person name="Thoren M.H."/>
            <person name="Johannesson H."/>
        </authorList>
    </citation>
    <scope>NUCLEOTIDE SEQUENCE</scope>
    <source>
        <strain evidence="7">SMH3187-1</strain>
    </source>
</reference>
<dbReference type="Pfam" id="PF08241">
    <property type="entry name" value="Methyltransf_11"/>
    <property type="match status" value="1"/>
</dbReference>
<dbReference type="PROSITE" id="PS51581">
    <property type="entry name" value="SAM_GTMT"/>
    <property type="match status" value="1"/>
</dbReference>
<keyword evidence="2 4" id="KW-0808">Transferase</keyword>
<dbReference type="GO" id="GO:0032259">
    <property type="term" value="P:methylation"/>
    <property type="evidence" value="ECO:0007669"/>
    <property type="project" value="UniProtKB-UniRule"/>
</dbReference>
<evidence type="ECO:0000256" key="3">
    <source>
        <dbReference type="ARBA" id="ARBA00022691"/>
    </source>
</evidence>
<keyword evidence="8" id="KW-1185">Reference proteome</keyword>
<feature type="domain" description="Methyltransferase type 11" evidence="6">
    <location>
        <begin position="143"/>
        <end position="264"/>
    </location>
</feature>
<dbReference type="GO" id="GO:0008757">
    <property type="term" value="F:S-adenosylmethionine-dependent methyltransferase activity"/>
    <property type="evidence" value="ECO:0007669"/>
    <property type="project" value="InterPro"/>
</dbReference>
<keyword evidence="3 4" id="KW-0949">S-adenosyl-L-methionine</keyword>
<dbReference type="Gene3D" id="3.40.50.150">
    <property type="entry name" value="Vaccinia Virus protein VP39"/>
    <property type="match status" value="1"/>
</dbReference>
<keyword evidence="1 4" id="KW-0489">Methyltransferase</keyword>